<comment type="caution">
    <text evidence="1">The sequence shown here is derived from an EMBL/GenBank/DDBJ whole genome shotgun (WGS) entry which is preliminary data.</text>
</comment>
<accession>A0A3E2B2N7</accession>
<name>A0A3E2B2N7_9FIRM</name>
<dbReference type="Gene3D" id="3.40.50.1820">
    <property type="entry name" value="alpha/beta hydrolase"/>
    <property type="match status" value="1"/>
</dbReference>
<proteinExistence type="predicted"/>
<protein>
    <submittedName>
        <fullName evidence="1">Alpha/beta hydrolase</fullName>
    </submittedName>
</protein>
<dbReference type="EMBL" id="QQRQ01000014">
    <property type="protein sequence ID" value="RFT06257.1"/>
    <property type="molecule type" value="Genomic_DNA"/>
</dbReference>
<dbReference type="SUPFAM" id="SSF53474">
    <property type="entry name" value="alpha/beta-Hydrolases"/>
    <property type="match status" value="1"/>
</dbReference>
<evidence type="ECO:0000313" key="1">
    <source>
        <dbReference type="EMBL" id="RFT06257.1"/>
    </source>
</evidence>
<dbReference type="PROSITE" id="PS00018">
    <property type="entry name" value="EF_HAND_1"/>
    <property type="match status" value="1"/>
</dbReference>
<reference evidence="1 2" key="1">
    <citation type="submission" date="2018-07" db="EMBL/GenBank/DDBJ databases">
        <title>GABA Modulating Bacteria of the Human Gut Microbiota.</title>
        <authorList>
            <person name="Strandwitz P."/>
            <person name="Kim K.H."/>
            <person name="Terekhova D."/>
            <person name="Liu J.K."/>
            <person name="Sharma A."/>
            <person name="Levering J."/>
            <person name="Mcdonald D."/>
            <person name="Dietrich D."/>
            <person name="Ramadhar T.R."/>
            <person name="Lekbua A."/>
            <person name="Mroue N."/>
            <person name="Liston C."/>
            <person name="Stewart E.J."/>
            <person name="Dubin M.J."/>
            <person name="Zengler K."/>
            <person name="Knight R."/>
            <person name="Gilbert J.A."/>
            <person name="Clardy J."/>
            <person name="Lewis K."/>
        </authorList>
    </citation>
    <scope>NUCLEOTIDE SEQUENCE [LARGE SCALE GENOMIC DNA]</scope>
    <source>
        <strain evidence="1 2">KLE1738</strain>
    </source>
</reference>
<keyword evidence="1" id="KW-0378">Hydrolase</keyword>
<dbReference type="GO" id="GO:0052689">
    <property type="term" value="F:carboxylic ester hydrolase activity"/>
    <property type="evidence" value="ECO:0007669"/>
    <property type="project" value="TreeGrafter"/>
</dbReference>
<dbReference type="InterPro" id="IPR018247">
    <property type="entry name" value="EF_Hand_1_Ca_BS"/>
</dbReference>
<dbReference type="PANTHER" id="PTHR43265">
    <property type="entry name" value="ESTERASE ESTD"/>
    <property type="match status" value="1"/>
</dbReference>
<gene>
    <name evidence="1" type="ORF">DV520_08585</name>
</gene>
<dbReference type="PANTHER" id="PTHR43265:SF1">
    <property type="entry name" value="ESTERASE ESTD"/>
    <property type="match status" value="1"/>
</dbReference>
<dbReference type="Proteomes" id="UP000260649">
    <property type="component" value="Unassembled WGS sequence"/>
</dbReference>
<dbReference type="InterPro" id="IPR029058">
    <property type="entry name" value="AB_hydrolase_fold"/>
</dbReference>
<dbReference type="AlphaFoldDB" id="A0A3E2B2N7"/>
<dbReference type="InterPro" id="IPR053145">
    <property type="entry name" value="AB_hydrolase_Est10"/>
</dbReference>
<evidence type="ECO:0000313" key="2">
    <source>
        <dbReference type="Proteomes" id="UP000260649"/>
    </source>
</evidence>
<dbReference type="OrthoDB" id="9809549at2"/>
<organism evidence="1 2">
    <name type="scientific">Evtepia gabavorous</name>
    <dbReference type="NCBI Taxonomy" id="2211183"/>
    <lineage>
        <taxon>Bacteria</taxon>
        <taxon>Bacillati</taxon>
        <taxon>Bacillota</taxon>
        <taxon>Clostridia</taxon>
        <taxon>Eubacteriales</taxon>
        <taxon>Evtepia</taxon>
    </lineage>
</organism>
<sequence length="374" mass="43093">MVNFCFSFWERNHMRQTYIAQVKAHDNYKLEVKIDYPGKSDGIVIFCHGSGPNTYDNPREIEGKHFNYFDLFADEFCRRSLAFCRWNTRGCAVSNHPPDFVAIDRAGYETYCPATSIQDIITVKNYVKALPQFRYAKILLMGISEGATLAPFAAVQCDDIAGLLLAGFSYGNMRDTLNWQLSGGSSMVNMCKYFDCREKGFIEKEDFVRDKYNVRPTLFQDIPFEALDIDGDGKLTQRDFALQLAEYKREVFEAIERNDDTWLRENYPVQITSKWCKEHFALPNVSAMLSRLSVPIYIFQGEDDANVPITEIHHIHDDFHRAGKSNLRIFTFPKHDHDLNYLHYIFNGMLSEGLHCVFDVAQACCHSQGNGEHQ</sequence>
<keyword evidence="2" id="KW-1185">Reference proteome</keyword>